<keyword evidence="2" id="KW-1185">Reference proteome</keyword>
<dbReference type="Proteomes" id="UP000319160">
    <property type="component" value="Unassembled WGS sequence"/>
</dbReference>
<accession>A0A553HQD0</accession>
<dbReference type="STRING" id="2512241.A0A553HQD0"/>
<reference evidence="2" key="1">
    <citation type="submission" date="2019-06" db="EMBL/GenBank/DDBJ databases">
        <title>Draft genome sequence of the griseofulvin-producing fungus Xylaria cubensis strain G536.</title>
        <authorList>
            <person name="Mead M.E."/>
            <person name="Raja H.A."/>
            <person name="Steenwyk J.L."/>
            <person name="Knowles S.L."/>
            <person name="Oberlies N.H."/>
            <person name="Rokas A."/>
        </authorList>
    </citation>
    <scope>NUCLEOTIDE SEQUENCE [LARGE SCALE GENOMIC DNA]</scope>
    <source>
        <strain evidence="2">G536</strain>
    </source>
</reference>
<comment type="caution">
    <text evidence="1">The sequence shown here is derived from an EMBL/GenBank/DDBJ whole genome shotgun (WGS) entry which is preliminary data.</text>
</comment>
<organism evidence="1 2">
    <name type="scientific">Xylaria flabelliformis</name>
    <dbReference type="NCBI Taxonomy" id="2512241"/>
    <lineage>
        <taxon>Eukaryota</taxon>
        <taxon>Fungi</taxon>
        <taxon>Dikarya</taxon>
        <taxon>Ascomycota</taxon>
        <taxon>Pezizomycotina</taxon>
        <taxon>Sordariomycetes</taxon>
        <taxon>Xylariomycetidae</taxon>
        <taxon>Xylariales</taxon>
        <taxon>Xylariaceae</taxon>
        <taxon>Xylaria</taxon>
    </lineage>
</organism>
<name>A0A553HQD0_9PEZI</name>
<gene>
    <name evidence="1" type="ORF">FHL15_008894</name>
</gene>
<protein>
    <submittedName>
        <fullName evidence="1">Uncharacterized protein</fullName>
    </submittedName>
</protein>
<proteinExistence type="predicted"/>
<evidence type="ECO:0000313" key="1">
    <source>
        <dbReference type="EMBL" id="TRX90166.1"/>
    </source>
</evidence>
<dbReference type="OrthoDB" id="185373at2759"/>
<dbReference type="AlphaFoldDB" id="A0A553HQD0"/>
<sequence length="987" mass="111334">MSPPPLPLPSKAAIRALRSIALGTSCAIGVLIEDRRRRISTLKTAVANKQKLQSSRQYHHNSLEELSWQLGAATVLEYSLQGYEKEAHRLERHDHAETTRYAAFEGAIAMNSEVQNSSIAEKDLGPIQRPQPVALQSSLPPPTTSQAASLITKRQIQSSLSNDSPNIAQISKAIGTRQPTLSATLGQSQGDLIRSIEDLLANTDKESLDRAVKLFILGGPSTPSNPLLDRWIELSIHITRKCQASGMWEEASQILTTIISLGPIDEAKYLAYNPLPIIEFHLCRHHPDIPPSADRVISAAKLYLPKLKATPHPCRMDWERMGRSLVLEALSSRLFILSQNVYWRTLCWAPKPVEFVGWAIHTFFQHSDHKTVVRIFLSQYARMKPSNRQFNETMDCVVESVLAMKGAHADEILKAFAKMDCPGNGEVRSRWVMRLLQAHWARQEGLSQTIELFEKAVSLGLLDKIAYPQGVYRTLVEMAVKAGDGKVAHAYADELTREYPDMKKDIALKLAGLKAKEGEWDSVLQAFRQVRPSELAEPTLYNDAFIYVLKIYADSHSAAETQDFALTFIQDMGIKFHPYMVTLIAKRYAEDRDMRGFVTWLELCSREGFGLDAGFFNSVLHNCSTTWKLSFPELCAIHSHFKELEPHYADEVTQRILTRAAHREGRDYNYSGQTKKAITVNRMTRRGRTTNQRDIYHAMNQELMRHKPTSAVMLYKRAIRFGMPFNSHCFRLAILATAQSKRYGSDYALALLQDAHAEGRDVEAAVSTFIRYDIAEFNGNPQDVIIHIRNLLHRLESSQIPISITVLTHMAYVSVQIRQHEKAVILCNIARDRSGTSHPFLSKKSFMVLASAYSELLDIAGLNSVMDHLSGSKYSTDKVLLSHFRSIRRLVRKKDPSDRRTATLEKILDRGILQIVQMRAKVRTEGKLISHETLRIVGDALADLQRESTEEGTPQPFIPTDTKWKKLDLSIERQVVANGPMQLVSVS</sequence>
<evidence type="ECO:0000313" key="2">
    <source>
        <dbReference type="Proteomes" id="UP000319160"/>
    </source>
</evidence>
<dbReference type="EMBL" id="VFLP01000058">
    <property type="protein sequence ID" value="TRX90166.1"/>
    <property type="molecule type" value="Genomic_DNA"/>
</dbReference>